<evidence type="ECO:0000313" key="3">
    <source>
        <dbReference type="Proteomes" id="UP000037510"/>
    </source>
</evidence>
<protein>
    <recommendedName>
        <fullName evidence="4">Ommochrome-binding protein</fullName>
    </recommendedName>
</protein>
<dbReference type="AlphaFoldDB" id="A0A0L7KVE0"/>
<comment type="caution">
    <text evidence="2">The sequence shown here is derived from an EMBL/GenBank/DDBJ whole genome shotgun (WGS) entry which is preliminary data.</text>
</comment>
<dbReference type="EMBL" id="JTDY01005429">
    <property type="protein sequence ID" value="KOB67004.1"/>
    <property type="molecule type" value="Genomic_DNA"/>
</dbReference>
<proteinExistence type="predicted"/>
<feature type="chain" id="PRO_5012768535" description="Ommochrome-binding protein" evidence="1">
    <location>
        <begin position="16"/>
        <end position="295"/>
    </location>
</feature>
<evidence type="ECO:0008006" key="4">
    <source>
        <dbReference type="Google" id="ProtNLM"/>
    </source>
</evidence>
<keyword evidence="3" id="KW-1185">Reference proteome</keyword>
<gene>
    <name evidence="2" type="ORF">OBRU01_19226</name>
</gene>
<name>A0A0L7KVE0_OPEBR</name>
<keyword evidence="1" id="KW-0732">Signal</keyword>
<evidence type="ECO:0000313" key="2">
    <source>
        <dbReference type="EMBL" id="KOB67004.1"/>
    </source>
</evidence>
<dbReference type="Proteomes" id="UP000037510">
    <property type="component" value="Unassembled WGS sequence"/>
</dbReference>
<feature type="signal peptide" evidence="1">
    <location>
        <begin position="1"/>
        <end position="15"/>
    </location>
</feature>
<dbReference type="SUPFAM" id="SSF63829">
    <property type="entry name" value="Calcium-dependent phosphotriesterase"/>
    <property type="match status" value="1"/>
</dbReference>
<sequence>MFLLFLLALLASASTLEVEVSTECSTCILANTTCYNVSHILDLQAPFRNKIVIHKMGIQRSENRLYYSFEPAIEDAEYFKVGFVNLDNHNESGVISSQNLIINFGTFDIDQDNGLVYLGGSDGVFVLDTKENKLSPFSSRGDTIESIFYKNNVYFVLRDDLGIIVKRGDNFQTLLEYIPVKNFVVNKYDVIVFLNRFGLHVARVGKGETVYRLSRNAFFRGITMDLDGTIFAWWIDGIYKVVIDKILHYSKLVKHVDIASIGAMTFDNENNILFTVDKGLYRMTPSESGCGIIPT</sequence>
<reference evidence="2 3" key="1">
    <citation type="journal article" date="2015" name="Genome Biol. Evol.">
        <title>The genome of winter moth (Operophtera brumata) provides a genomic perspective on sexual dimorphism and phenology.</title>
        <authorList>
            <person name="Derks M.F."/>
            <person name="Smit S."/>
            <person name="Salis L."/>
            <person name="Schijlen E."/>
            <person name="Bossers A."/>
            <person name="Mateman C."/>
            <person name="Pijl A.S."/>
            <person name="de Ridder D."/>
            <person name="Groenen M.A."/>
            <person name="Visser M.E."/>
            <person name="Megens H.J."/>
        </authorList>
    </citation>
    <scope>NUCLEOTIDE SEQUENCE [LARGE SCALE GENOMIC DNA]</scope>
    <source>
        <strain evidence="2">WM2013NL</strain>
        <tissue evidence="2">Head and thorax</tissue>
    </source>
</reference>
<evidence type="ECO:0000256" key="1">
    <source>
        <dbReference type="SAM" id="SignalP"/>
    </source>
</evidence>
<dbReference type="OrthoDB" id="7076776at2759"/>
<accession>A0A0L7KVE0</accession>
<organism evidence="2 3">
    <name type="scientific">Operophtera brumata</name>
    <name type="common">Winter moth</name>
    <name type="synonym">Phalaena brumata</name>
    <dbReference type="NCBI Taxonomy" id="104452"/>
    <lineage>
        <taxon>Eukaryota</taxon>
        <taxon>Metazoa</taxon>
        <taxon>Ecdysozoa</taxon>
        <taxon>Arthropoda</taxon>
        <taxon>Hexapoda</taxon>
        <taxon>Insecta</taxon>
        <taxon>Pterygota</taxon>
        <taxon>Neoptera</taxon>
        <taxon>Endopterygota</taxon>
        <taxon>Lepidoptera</taxon>
        <taxon>Glossata</taxon>
        <taxon>Ditrysia</taxon>
        <taxon>Geometroidea</taxon>
        <taxon>Geometridae</taxon>
        <taxon>Larentiinae</taxon>
        <taxon>Operophtera</taxon>
    </lineage>
</organism>